<evidence type="ECO:0000256" key="1">
    <source>
        <dbReference type="ARBA" id="ARBA00004651"/>
    </source>
</evidence>
<dbReference type="AlphaFoldDB" id="A0A157SHZ5"/>
<feature type="transmembrane region" description="Helical" evidence="6">
    <location>
        <begin position="6"/>
        <end position="28"/>
    </location>
</feature>
<dbReference type="EMBL" id="FKIF01000006">
    <property type="protein sequence ID" value="SAI70088.1"/>
    <property type="molecule type" value="Genomic_DNA"/>
</dbReference>
<dbReference type="GO" id="GO:0015171">
    <property type="term" value="F:amino acid transmembrane transporter activity"/>
    <property type="evidence" value="ECO:0007669"/>
    <property type="project" value="TreeGrafter"/>
</dbReference>
<sequence length="247" mass="26103">MLDIPLLISYVLAAWLSILTPGPAILLAMRNGARQGVVASLWSTLGNMLGLLVVSAAVAWGVGLFLLASAHAMTALRLAGAAYLGYLGLRLFVQGRHTRPPESGAHGAGPVHGFALAKEGFLVATSNPKSILFFTAFFPQFVRADQALIPQFMGLTAIFVILSGATLTGCAAIASRVQGALGTSVWRQRCTRLAGIGFLGFAAWILLWRPSSGGTFGRPVQFLGHCHETAQVSMLHRATYAYVRPGA</sequence>
<keyword evidence="3 6" id="KW-0812">Transmembrane</keyword>
<dbReference type="PIRSF" id="PIRSF006324">
    <property type="entry name" value="LeuE"/>
    <property type="match status" value="1"/>
</dbReference>
<feature type="transmembrane region" description="Helical" evidence="6">
    <location>
        <begin position="186"/>
        <end position="208"/>
    </location>
</feature>
<feature type="transmembrane region" description="Helical" evidence="6">
    <location>
        <begin position="49"/>
        <end position="68"/>
    </location>
</feature>
<gene>
    <name evidence="7" type="primary">leuE_1</name>
    <name evidence="7" type="ORF">SAMEA3906486_02888</name>
</gene>
<dbReference type="InterPro" id="IPR001123">
    <property type="entry name" value="LeuE-type"/>
</dbReference>
<keyword evidence="4 6" id="KW-1133">Transmembrane helix</keyword>
<evidence type="ECO:0000313" key="8">
    <source>
        <dbReference type="Proteomes" id="UP000076848"/>
    </source>
</evidence>
<dbReference type="Proteomes" id="UP000076848">
    <property type="component" value="Unassembled WGS sequence"/>
</dbReference>
<organism evidence="7 8">
    <name type="scientific">Bordetella ansorpii</name>
    <dbReference type="NCBI Taxonomy" id="288768"/>
    <lineage>
        <taxon>Bacteria</taxon>
        <taxon>Pseudomonadati</taxon>
        <taxon>Pseudomonadota</taxon>
        <taxon>Betaproteobacteria</taxon>
        <taxon>Burkholderiales</taxon>
        <taxon>Alcaligenaceae</taxon>
        <taxon>Bordetella</taxon>
    </lineage>
</organism>
<name>A0A157SHZ5_9BORD</name>
<dbReference type="Pfam" id="PF01810">
    <property type="entry name" value="LysE"/>
    <property type="match status" value="1"/>
</dbReference>
<evidence type="ECO:0000256" key="2">
    <source>
        <dbReference type="ARBA" id="ARBA00022475"/>
    </source>
</evidence>
<dbReference type="PANTHER" id="PTHR30086:SF20">
    <property type="entry name" value="ARGININE EXPORTER PROTEIN ARGO-RELATED"/>
    <property type="match status" value="1"/>
</dbReference>
<protein>
    <submittedName>
        <fullName evidence="7">Amino acid efflux protein</fullName>
    </submittedName>
</protein>
<evidence type="ECO:0000256" key="5">
    <source>
        <dbReference type="ARBA" id="ARBA00023136"/>
    </source>
</evidence>
<comment type="subcellular location">
    <subcellularLocation>
        <location evidence="1">Cell membrane</location>
        <topology evidence="1">Multi-pass membrane protein</topology>
    </subcellularLocation>
</comment>
<feature type="transmembrane region" description="Helical" evidence="6">
    <location>
        <begin position="74"/>
        <end position="93"/>
    </location>
</feature>
<dbReference type="GO" id="GO:0005886">
    <property type="term" value="C:plasma membrane"/>
    <property type="evidence" value="ECO:0007669"/>
    <property type="project" value="UniProtKB-SubCell"/>
</dbReference>
<evidence type="ECO:0000256" key="3">
    <source>
        <dbReference type="ARBA" id="ARBA00022692"/>
    </source>
</evidence>
<feature type="transmembrane region" description="Helical" evidence="6">
    <location>
        <begin position="152"/>
        <end position="174"/>
    </location>
</feature>
<dbReference type="RefSeq" id="WP_197488157.1">
    <property type="nucleotide sequence ID" value="NZ_FKIF01000006.1"/>
</dbReference>
<reference evidence="7 8" key="1">
    <citation type="submission" date="2016-04" db="EMBL/GenBank/DDBJ databases">
        <authorList>
            <consortium name="Pathogen Informatics"/>
        </authorList>
    </citation>
    <scope>NUCLEOTIDE SEQUENCE [LARGE SCALE GENOMIC DNA]</scope>
    <source>
        <strain evidence="7 8">H050680373</strain>
    </source>
</reference>
<evidence type="ECO:0000256" key="4">
    <source>
        <dbReference type="ARBA" id="ARBA00022989"/>
    </source>
</evidence>
<keyword evidence="5 6" id="KW-0472">Membrane</keyword>
<keyword evidence="2" id="KW-1003">Cell membrane</keyword>
<evidence type="ECO:0000313" key="7">
    <source>
        <dbReference type="EMBL" id="SAI70088.1"/>
    </source>
</evidence>
<accession>A0A157SHZ5</accession>
<dbReference type="STRING" id="288768.SAMEA3906486_02888"/>
<proteinExistence type="predicted"/>
<evidence type="ECO:0000256" key="6">
    <source>
        <dbReference type="SAM" id="Phobius"/>
    </source>
</evidence>
<keyword evidence="8" id="KW-1185">Reference proteome</keyword>
<dbReference type="PANTHER" id="PTHR30086">
    <property type="entry name" value="ARGININE EXPORTER PROTEIN ARGO"/>
    <property type="match status" value="1"/>
</dbReference>